<protein>
    <submittedName>
        <fullName evidence="7">DUF2955 domain-containing protein</fullName>
    </submittedName>
</protein>
<comment type="caution">
    <text evidence="7">The sequence shown here is derived from an EMBL/GenBank/DDBJ whole genome shotgun (WGS) entry which is preliminary data.</text>
</comment>
<dbReference type="EMBL" id="JBHRUH010000005">
    <property type="protein sequence ID" value="MFC3291060.1"/>
    <property type="molecule type" value="Genomic_DNA"/>
</dbReference>
<feature type="domain" description="Integral membrane bound transporter" evidence="6">
    <location>
        <begin position="206"/>
        <end position="336"/>
    </location>
</feature>
<accession>A0ABV7LXX7</accession>
<keyword evidence="2 5" id="KW-0812">Transmembrane</keyword>
<organism evidence="7 8">
    <name type="scientific">Modicisalibacter luteus</name>
    <dbReference type="NCBI Taxonomy" id="453962"/>
    <lineage>
        <taxon>Bacteria</taxon>
        <taxon>Pseudomonadati</taxon>
        <taxon>Pseudomonadota</taxon>
        <taxon>Gammaproteobacteria</taxon>
        <taxon>Oceanospirillales</taxon>
        <taxon>Halomonadaceae</taxon>
        <taxon>Modicisalibacter</taxon>
    </lineage>
</organism>
<evidence type="ECO:0000313" key="7">
    <source>
        <dbReference type="EMBL" id="MFC3291060.1"/>
    </source>
</evidence>
<dbReference type="RefSeq" id="WP_019020692.1">
    <property type="nucleotide sequence ID" value="NZ_BMXD01000019.1"/>
</dbReference>
<dbReference type="InterPro" id="IPR022604">
    <property type="entry name" value="DUF2955"/>
</dbReference>
<feature type="transmembrane region" description="Helical" evidence="5">
    <location>
        <begin position="86"/>
        <end position="108"/>
    </location>
</feature>
<dbReference type="Pfam" id="PF13515">
    <property type="entry name" value="FUSC_2"/>
    <property type="match status" value="1"/>
</dbReference>
<sequence length="353" mass="38637">MSTKPTSKSEGVPDDSPGLDANGLRQCLRIAFGALLGFLVNELMNWNYGVFFTVFPMVLLGIVPMIKPPVIIQFLAGAVFNCLEVIVVMGLVYHMPVIMLGVVFVLFYKRFAVMAQGPKLFLFGAHGVLSTSIMYLFASYPRADVFDLMVSYLVACLLTVAIALLMFGLFPDVEPRRPTQPPAKPINQRRHEALMGAITTTATLAVFLTFDLRDALSAQASIILILFMLSYPGIRLSARNRLVGTLLGSAVALVMQLLLYSYSENLLLVSMLYWLGLMLFARAHVLGSGAASVGFAALTSLGIIFSQYLTPSQDAVYDTLYRLGAVSMALAIGFLFITGVHRLLNFFETTRSD</sequence>
<evidence type="ECO:0000256" key="2">
    <source>
        <dbReference type="ARBA" id="ARBA00022692"/>
    </source>
</evidence>
<dbReference type="InterPro" id="IPR049453">
    <property type="entry name" value="Memb_transporter_dom"/>
</dbReference>
<feature type="transmembrane region" description="Helical" evidence="5">
    <location>
        <begin position="241"/>
        <end position="260"/>
    </location>
</feature>
<dbReference type="Proteomes" id="UP001595640">
    <property type="component" value="Unassembled WGS sequence"/>
</dbReference>
<feature type="transmembrane region" description="Helical" evidence="5">
    <location>
        <begin position="290"/>
        <end position="309"/>
    </location>
</feature>
<keyword evidence="4 5" id="KW-0472">Membrane</keyword>
<feature type="transmembrane region" description="Helical" evidence="5">
    <location>
        <begin position="216"/>
        <end position="234"/>
    </location>
</feature>
<evidence type="ECO:0000256" key="1">
    <source>
        <dbReference type="ARBA" id="ARBA00004141"/>
    </source>
</evidence>
<feature type="transmembrane region" description="Helical" evidence="5">
    <location>
        <begin position="150"/>
        <end position="170"/>
    </location>
</feature>
<dbReference type="InterPro" id="IPR016926">
    <property type="entry name" value="UCP029594"/>
</dbReference>
<feature type="transmembrane region" description="Helical" evidence="5">
    <location>
        <begin position="48"/>
        <end position="66"/>
    </location>
</feature>
<gene>
    <name evidence="7" type="ORF">ACFOEI_03115</name>
</gene>
<reference evidence="8" key="1">
    <citation type="journal article" date="2019" name="Int. J. Syst. Evol. Microbiol.">
        <title>The Global Catalogue of Microorganisms (GCM) 10K type strain sequencing project: providing services to taxonomists for standard genome sequencing and annotation.</title>
        <authorList>
            <consortium name="The Broad Institute Genomics Platform"/>
            <consortium name="The Broad Institute Genome Sequencing Center for Infectious Disease"/>
            <person name="Wu L."/>
            <person name="Ma J."/>
        </authorList>
    </citation>
    <scope>NUCLEOTIDE SEQUENCE [LARGE SCALE GENOMIC DNA]</scope>
    <source>
        <strain evidence="8">KCTC 12847</strain>
    </source>
</reference>
<dbReference type="PIRSF" id="PIRSF029594">
    <property type="entry name" value="UCP029594"/>
    <property type="match status" value="1"/>
</dbReference>
<comment type="subcellular location">
    <subcellularLocation>
        <location evidence="1">Membrane</location>
        <topology evidence="1">Multi-pass membrane protein</topology>
    </subcellularLocation>
</comment>
<feature type="transmembrane region" description="Helical" evidence="5">
    <location>
        <begin position="321"/>
        <end position="344"/>
    </location>
</feature>
<evidence type="ECO:0000256" key="4">
    <source>
        <dbReference type="ARBA" id="ARBA00023136"/>
    </source>
</evidence>
<evidence type="ECO:0000259" key="6">
    <source>
        <dbReference type="Pfam" id="PF13515"/>
    </source>
</evidence>
<keyword evidence="3 5" id="KW-1133">Transmembrane helix</keyword>
<proteinExistence type="predicted"/>
<keyword evidence="8" id="KW-1185">Reference proteome</keyword>
<name>A0ABV7LXX7_9GAMM</name>
<dbReference type="Pfam" id="PF11168">
    <property type="entry name" value="DUF2955"/>
    <property type="match status" value="1"/>
</dbReference>
<evidence type="ECO:0000256" key="3">
    <source>
        <dbReference type="ARBA" id="ARBA00022989"/>
    </source>
</evidence>
<feature type="transmembrane region" description="Helical" evidence="5">
    <location>
        <begin position="120"/>
        <end position="138"/>
    </location>
</feature>
<feature type="transmembrane region" description="Helical" evidence="5">
    <location>
        <begin position="191"/>
        <end position="210"/>
    </location>
</feature>
<evidence type="ECO:0000256" key="5">
    <source>
        <dbReference type="SAM" id="Phobius"/>
    </source>
</evidence>
<evidence type="ECO:0000313" key="8">
    <source>
        <dbReference type="Proteomes" id="UP001595640"/>
    </source>
</evidence>